<evidence type="ECO:0000313" key="3">
    <source>
        <dbReference type="EMBL" id="CAD9594534.1"/>
    </source>
</evidence>
<accession>A0A6U3UUY6</accession>
<dbReference type="Pfam" id="PF10551">
    <property type="entry name" value="MULE"/>
    <property type="match status" value="1"/>
</dbReference>
<dbReference type="InterPro" id="IPR018289">
    <property type="entry name" value="MULE_transposase_dom"/>
</dbReference>
<protein>
    <recommendedName>
        <fullName evidence="2">MULE transposase domain-containing protein</fullName>
    </recommendedName>
</protein>
<reference evidence="3" key="1">
    <citation type="submission" date="2021-01" db="EMBL/GenBank/DDBJ databases">
        <authorList>
            <person name="Corre E."/>
            <person name="Pelletier E."/>
            <person name="Niang G."/>
            <person name="Scheremetjew M."/>
            <person name="Finn R."/>
            <person name="Kale V."/>
            <person name="Holt S."/>
            <person name="Cochrane G."/>
            <person name="Meng A."/>
            <person name="Brown T."/>
            <person name="Cohen L."/>
        </authorList>
    </citation>
    <scope>NUCLEOTIDE SEQUENCE</scope>
    <source>
        <strain evidence="3">SM1012Den-03</strain>
    </source>
</reference>
<dbReference type="EMBL" id="HBGZ01011465">
    <property type="protein sequence ID" value="CAD9594534.1"/>
    <property type="molecule type" value="Transcribed_RNA"/>
</dbReference>
<feature type="domain" description="MULE transposase" evidence="2">
    <location>
        <begin position="426"/>
        <end position="505"/>
    </location>
</feature>
<evidence type="ECO:0000313" key="4">
    <source>
        <dbReference type="EMBL" id="CAD9594538.1"/>
    </source>
</evidence>
<dbReference type="EMBL" id="HBGZ01011466">
    <property type="protein sequence ID" value="CAD9594538.1"/>
    <property type="molecule type" value="Transcribed_RNA"/>
</dbReference>
<name>A0A6U3UUY6_9STRA</name>
<proteinExistence type="predicted"/>
<feature type="compositionally biased region" description="Basic and acidic residues" evidence="1">
    <location>
        <begin position="179"/>
        <end position="190"/>
    </location>
</feature>
<feature type="region of interest" description="Disordered" evidence="1">
    <location>
        <begin position="179"/>
        <end position="214"/>
    </location>
</feature>
<feature type="region of interest" description="Disordered" evidence="1">
    <location>
        <begin position="1"/>
        <end position="21"/>
    </location>
</feature>
<evidence type="ECO:0000256" key="1">
    <source>
        <dbReference type="SAM" id="MobiDB-lite"/>
    </source>
</evidence>
<sequence length="523" mass="59452">MMNNIITTAGSSSAASNNTSATRGAFGSSAYAAMENALEGSTSTPMHNSQARDGTTYAQKLQSLTRLRNKLKEWPSPPILIHVAESLTSDNIIEIDIAETILSREEGATNAPQAHKRNEDNCYWFATLFNKNDKEYRKTEIIPGIRAACRRAGFKVNCHYNSKKNYIEVNCFRHKYHQEEKNKARNEKKQGGMKKATQQKEKKKKSEKPVNGMEDNDELCPVHFRVYWDVGKNRWFLPKVQVGVKVHCGHKHKDPSDIRLEMKDTISPTDMQIARDAFDSHINISSTQRLLETRTGETPSWQQVYQMRQQQLNKQKEDQKTSCDQLVHFLTTNDDISCTFLFADPETSLLTEKKKKAKRNSALTVEELTTPLHADEADSPATYAKSMKQREQLIHTETGQLMLAAAWTTYDQRRKFDMFPEFASGDDTEGTNSEKRPLYTLLGKDQNEKIFPIAWAFLPSKSLWAYDWFFSRAMPLLHPGDAIQRVELIVTDADPQETSAIANHIGGNLKPSAAELRSVLPHY</sequence>
<feature type="compositionally biased region" description="Low complexity" evidence="1">
    <location>
        <begin position="7"/>
        <end position="21"/>
    </location>
</feature>
<dbReference type="AlphaFoldDB" id="A0A6U3UUY6"/>
<gene>
    <name evidence="3" type="ORF">SMAR0320_LOCUS8213</name>
    <name evidence="4" type="ORF">SMAR0320_LOCUS8214</name>
</gene>
<organism evidence="3">
    <name type="scientific">Skeletonema marinoi</name>
    <dbReference type="NCBI Taxonomy" id="267567"/>
    <lineage>
        <taxon>Eukaryota</taxon>
        <taxon>Sar</taxon>
        <taxon>Stramenopiles</taxon>
        <taxon>Ochrophyta</taxon>
        <taxon>Bacillariophyta</taxon>
        <taxon>Coscinodiscophyceae</taxon>
        <taxon>Thalassiosirophycidae</taxon>
        <taxon>Thalassiosirales</taxon>
        <taxon>Skeletonemataceae</taxon>
        <taxon>Skeletonema</taxon>
        <taxon>Skeletonema marinoi-dohrnii complex</taxon>
    </lineage>
</organism>
<evidence type="ECO:0000259" key="2">
    <source>
        <dbReference type="Pfam" id="PF10551"/>
    </source>
</evidence>